<accession>A0A5J4UDT1</accession>
<dbReference type="GO" id="GO:0031048">
    <property type="term" value="P:regulatory ncRNA-mediated heterochromatin formation"/>
    <property type="evidence" value="ECO:0007669"/>
    <property type="project" value="TreeGrafter"/>
</dbReference>
<dbReference type="Proteomes" id="UP000324800">
    <property type="component" value="Unassembled WGS sequence"/>
</dbReference>
<dbReference type="AlphaFoldDB" id="A0A5J4UDT1"/>
<dbReference type="PANTHER" id="PTHR21357">
    <property type="entry name" value="FAM172 FAMILY PROTEIN HOMOLOG CG10038"/>
    <property type="match status" value="1"/>
</dbReference>
<evidence type="ECO:0000313" key="2">
    <source>
        <dbReference type="Proteomes" id="UP000324800"/>
    </source>
</evidence>
<proteinExistence type="predicted"/>
<dbReference type="OrthoDB" id="421951at2759"/>
<sequence length="174" mass="20086">MKHILAIAHSAGGFGVSSLLQNSPRAMQLLRGVAFTDSFYDVSNKLSKEHLMQFYSVAVHWVCSDTQLNEPVGNQRIEDDNKEENLEVVKQQCVTISAGTQQHEMSTGMAQYSIYEYFDAKMEEIGYKLDDPSLKEEGRQKQKDNNKPAWLQRVLRRQQRFAQWIQENVKETKQ</sequence>
<comment type="caution">
    <text evidence="1">The sequence shown here is derived from an EMBL/GenBank/DDBJ whole genome shotgun (WGS) entry which is preliminary data.</text>
</comment>
<organism evidence="1 2">
    <name type="scientific">Streblomastix strix</name>
    <dbReference type="NCBI Taxonomy" id="222440"/>
    <lineage>
        <taxon>Eukaryota</taxon>
        <taxon>Metamonada</taxon>
        <taxon>Preaxostyla</taxon>
        <taxon>Oxymonadida</taxon>
        <taxon>Streblomastigidae</taxon>
        <taxon>Streblomastix</taxon>
    </lineage>
</organism>
<gene>
    <name evidence="1" type="ORF">EZS28_035756</name>
</gene>
<dbReference type="GO" id="GO:0035197">
    <property type="term" value="F:siRNA binding"/>
    <property type="evidence" value="ECO:0007669"/>
    <property type="project" value="TreeGrafter"/>
</dbReference>
<dbReference type="GO" id="GO:0005634">
    <property type="term" value="C:nucleus"/>
    <property type="evidence" value="ECO:0007669"/>
    <property type="project" value="TreeGrafter"/>
</dbReference>
<evidence type="ECO:0000313" key="1">
    <source>
        <dbReference type="EMBL" id="KAA6368718.1"/>
    </source>
</evidence>
<protein>
    <submittedName>
        <fullName evidence="1">Uncharacterized protein</fullName>
    </submittedName>
</protein>
<name>A0A5J4UDT1_9EUKA</name>
<reference evidence="1 2" key="1">
    <citation type="submission" date="2019-03" db="EMBL/GenBank/DDBJ databases">
        <title>Single cell metagenomics reveals metabolic interactions within the superorganism composed of flagellate Streblomastix strix and complex community of Bacteroidetes bacteria on its surface.</title>
        <authorList>
            <person name="Treitli S.C."/>
            <person name="Kolisko M."/>
            <person name="Husnik F."/>
            <person name="Keeling P."/>
            <person name="Hampl V."/>
        </authorList>
    </citation>
    <scope>NUCLEOTIDE SEQUENCE [LARGE SCALE GENOMIC DNA]</scope>
    <source>
        <strain evidence="1">ST1C</strain>
    </source>
</reference>
<dbReference type="PANTHER" id="PTHR21357:SF4">
    <property type="entry name" value="FAM172 FAMILY PROTEIN HOMOLOG CG10038"/>
    <property type="match status" value="1"/>
</dbReference>
<dbReference type="EMBL" id="SNRW01017078">
    <property type="protein sequence ID" value="KAA6368718.1"/>
    <property type="molecule type" value="Genomic_DNA"/>
</dbReference>
<dbReference type="InterPro" id="IPR048263">
    <property type="entry name" value="Arb2"/>
</dbReference>